<dbReference type="SUPFAM" id="SSF55874">
    <property type="entry name" value="ATPase domain of HSP90 chaperone/DNA topoisomerase II/histidine kinase"/>
    <property type="match status" value="1"/>
</dbReference>
<protein>
    <recommendedName>
        <fullName evidence="6">Oxygen sensor histidine kinase NreB</fullName>
        <ecNumber evidence="5">2.7.13.3</ecNumber>
    </recommendedName>
    <alternativeName>
        <fullName evidence="19">Nitrogen regulation protein B</fullName>
    </alternativeName>
</protein>
<keyword evidence="15" id="KW-0902">Two-component regulatory system</keyword>
<dbReference type="InterPro" id="IPR003594">
    <property type="entry name" value="HATPase_dom"/>
</dbReference>
<keyword evidence="10" id="KW-0808">Transferase</keyword>
<dbReference type="InterPro" id="IPR011712">
    <property type="entry name" value="Sig_transdc_His_kin_sub3_dim/P"/>
</dbReference>
<dbReference type="EMBL" id="CP119311">
    <property type="protein sequence ID" value="WEK35614.1"/>
    <property type="molecule type" value="Genomic_DNA"/>
</dbReference>
<dbReference type="InterPro" id="IPR004358">
    <property type="entry name" value="Sig_transdc_His_kin-like_C"/>
</dbReference>
<dbReference type="Gene3D" id="1.25.40.10">
    <property type="entry name" value="Tetratricopeptide repeat domain"/>
    <property type="match status" value="2"/>
</dbReference>
<dbReference type="InterPro" id="IPR011990">
    <property type="entry name" value="TPR-like_helical_dom_sf"/>
</dbReference>
<dbReference type="InterPro" id="IPR050482">
    <property type="entry name" value="Sensor_HK_TwoCompSys"/>
</dbReference>
<dbReference type="PANTHER" id="PTHR24421">
    <property type="entry name" value="NITRATE/NITRITE SENSOR PROTEIN NARX-RELATED"/>
    <property type="match status" value="1"/>
</dbReference>
<dbReference type="Gene3D" id="3.30.565.10">
    <property type="entry name" value="Histidine kinase-like ATPase, C-terminal domain"/>
    <property type="match status" value="1"/>
</dbReference>
<evidence type="ECO:0000256" key="17">
    <source>
        <dbReference type="ARBA" id="ARBA00023136"/>
    </source>
</evidence>
<dbReference type="EC" id="2.7.13.3" evidence="5"/>
<sequence>MRFLLTLLLVAGSGLLYPVTARQDSARLTAQWRAWLDQCWNYRFNQPDSAKYYGNKVLKEARDKGYPLYEAEALHNIGIVFEAQGDYEQALEMGLQTLALRQQLNDSAAIANTWNNIGIIYDQMGNYPRALDYYYKAYRYYQAKGDQEKLAMVSVNLGIVFKAQGEYTKVVDYYREAYTVYKALQFPAEAAFCEANLGSVFYYTRQYDSCLFYSLLAEKAFLAQNNLQSLPIAQANAGMAYFELGRPVEARQQLAKALVGHRNYNNKKEIAFVLIQLGKVHMAQKERGEAIRVLTEALSLATGIHSPKQVMDAARLLSEQYAGSGDYKNAWTVFQTYSTVKDSLFEQEKMKAITGFQAQYETEKKEQQIRLLQQEGELQALRLKQRNMLLLVLAALFITGGLAVYFIMARRRIKAEARLQAERSLQEQAAARAVLQAEDRERRRLAADLHDGVGQLLSAALLQVHRAQEQQPAGSSAAELTDKAVSLLNEGYDEMRQLSHRMMPSALLKAGLPQALREFVDRIQSRELSVELHTSGLEERLPEQTETVLYRIIQEAVNNVLKHAAASSLSIQLAKEKEGISLTVEDNGKGFDPAGLETQAGIGLKNIRSRVMLLNGTLEMDAAPGRGSLLAVFIPGEQAA</sequence>
<evidence type="ECO:0000256" key="9">
    <source>
        <dbReference type="ARBA" id="ARBA00022490"/>
    </source>
</evidence>
<dbReference type="GO" id="GO:0000155">
    <property type="term" value="F:phosphorelay sensor kinase activity"/>
    <property type="evidence" value="ECO:0007669"/>
    <property type="project" value="InterPro"/>
</dbReference>
<keyword evidence="16" id="KW-0411">Iron-sulfur</keyword>
<dbReference type="Proteomes" id="UP001220610">
    <property type="component" value="Chromosome"/>
</dbReference>
<comment type="catalytic activity">
    <reaction evidence="1">
        <text>ATP + protein L-histidine = ADP + protein N-phospho-L-histidine.</text>
        <dbReference type="EC" id="2.7.13.3"/>
    </reaction>
</comment>
<dbReference type="GO" id="GO:0005886">
    <property type="term" value="C:plasma membrane"/>
    <property type="evidence" value="ECO:0007669"/>
    <property type="project" value="UniProtKB-SubCell"/>
</dbReference>
<evidence type="ECO:0000256" key="6">
    <source>
        <dbReference type="ARBA" id="ARBA00017322"/>
    </source>
</evidence>
<keyword evidence="12 22" id="KW-0418">Kinase</keyword>
<comment type="cofactor">
    <cofactor evidence="2">
        <name>[4Fe-4S] cluster</name>
        <dbReference type="ChEBI" id="CHEBI:49883"/>
    </cofactor>
</comment>
<evidence type="ECO:0000256" key="1">
    <source>
        <dbReference type="ARBA" id="ARBA00000085"/>
    </source>
</evidence>
<evidence type="ECO:0000256" key="10">
    <source>
        <dbReference type="ARBA" id="ARBA00022679"/>
    </source>
</evidence>
<evidence type="ECO:0000256" key="18">
    <source>
        <dbReference type="ARBA" id="ARBA00024827"/>
    </source>
</evidence>
<keyword evidence="11 20" id="KW-0812">Transmembrane</keyword>
<evidence type="ECO:0000256" key="2">
    <source>
        <dbReference type="ARBA" id="ARBA00001966"/>
    </source>
</evidence>
<dbReference type="Pfam" id="PF02518">
    <property type="entry name" value="HATPase_c"/>
    <property type="match status" value="1"/>
</dbReference>
<evidence type="ECO:0000256" key="8">
    <source>
        <dbReference type="ARBA" id="ARBA00022485"/>
    </source>
</evidence>
<evidence type="ECO:0000313" key="23">
    <source>
        <dbReference type="Proteomes" id="UP001220610"/>
    </source>
</evidence>
<keyword evidence="13 20" id="KW-1133">Transmembrane helix</keyword>
<evidence type="ECO:0000256" key="16">
    <source>
        <dbReference type="ARBA" id="ARBA00023014"/>
    </source>
</evidence>
<comment type="function">
    <text evidence="18">Member of the two-component regulatory system NreB/NreC involved in the control of dissimilatory nitrate/nitrite reduction in response to oxygen. NreB functions as a direct oxygen sensor histidine kinase which is autophosphorylated, in the absence of oxygen, probably at the conserved histidine residue, and transfers its phosphate group probably to a conserved aspartate residue of NreC. NreB/NreC activates the expression of the nitrate (narGHJI) and nitrite (nir) reductase operons, as well as the putative nitrate transporter gene narT.</text>
</comment>
<dbReference type="InterPro" id="IPR036890">
    <property type="entry name" value="HATPase_C_sf"/>
</dbReference>
<evidence type="ECO:0000256" key="4">
    <source>
        <dbReference type="ARBA" id="ARBA00004651"/>
    </source>
</evidence>
<dbReference type="SUPFAM" id="SSF48452">
    <property type="entry name" value="TPR-like"/>
    <property type="match status" value="2"/>
</dbReference>
<feature type="domain" description="Histidine kinase/HSP90-like ATPase" evidence="21">
    <location>
        <begin position="544"/>
        <end position="638"/>
    </location>
</feature>
<accession>A0AAJ6BH76</accession>
<organism evidence="22 23">
    <name type="scientific">Candidatus Pseudobacter hemicellulosilyticus</name>
    <dbReference type="NCBI Taxonomy" id="3121375"/>
    <lineage>
        <taxon>Bacteria</taxon>
        <taxon>Pseudomonadati</taxon>
        <taxon>Bacteroidota</taxon>
        <taxon>Chitinophagia</taxon>
        <taxon>Chitinophagales</taxon>
        <taxon>Chitinophagaceae</taxon>
        <taxon>Pseudobacter</taxon>
    </lineage>
</organism>
<evidence type="ECO:0000256" key="19">
    <source>
        <dbReference type="ARBA" id="ARBA00030800"/>
    </source>
</evidence>
<keyword evidence="8" id="KW-0004">4Fe-4S</keyword>
<keyword evidence="9" id="KW-0963">Cytoplasm</keyword>
<dbReference type="Pfam" id="PF07730">
    <property type="entry name" value="HisKA_3"/>
    <property type="match status" value="1"/>
</dbReference>
<dbReference type="InterPro" id="IPR019734">
    <property type="entry name" value="TPR_rpt"/>
</dbReference>
<evidence type="ECO:0000256" key="13">
    <source>
        <dbReference type="ARBA" id="ARBA00022989"/>
    </source>
</evidence>
<dbReference type="GO" id="GO:0046983">
    <property type="term" value="F:protein dimerization activity"/>
    <property type="evidence" value="ECO:0007669"/>
    <property type="project" value="InterPro"/>
</dbReference>
<evidence type="ECO:0000259" key="21">
    <source>
        <dbReference type="SMART" id="SM00387"/>
    </source>
</evidence>
<dbReference type="SMART" id="SM00387">
    <property type="entry name" value="HATPase_c"/>
    <property type="match status" value="1"/>
</dbReference>
<evidence type="ECO:0000256" key="7">
    <source>
        <dbReference type="ARBA" id="ARBA00022475"/>
    </source>
</evidence>
<dbReference type="AlphaFoldDB" id="A0AAJ6BH76"/>
<dbReference type="GO" id="GO:0005737">
    <property type="term" value="C:cytoplasm"/>
    <property type="evidence" value="ECO:0007669"/>
    <property type="project" value="UniProtKB-SubCell"/>
</dbReference>
<keyword evidence="8" id="KW-0479">Metal-binding</keyword>
<dbReference type="GO" id="GO:0051539">
    <property type="term" value="F:4 iron, 4 sulfur cluster binding"/>
    <property type="evidence" value="ECO:0007669"/>
    <property type="project" value="UniProtKB-KW"/>
</dbReference>
<dbReference type="CDD" id="cd16917">
    <property type="entry name" value="HATPase_UhpB-NarQ-NarX-like"/>
    <property type="match status" value="1"/>
</dbReference>
<evidence type="ECO:0000313" key="22">
    <source>
        <dbReference type="EMBL" id="WEK35614.1"/>
    </source>
</evidence>
<comment type="subcellular location">
    <subcellularLocation>
        <location evidence="4">Cell membrane</location>
        <topology evidence="4">Multi-pass membrane protein</topology>
    </subcellularLocation>
    <subcellularLocation>
        <location evidence="3">Cytoplasm</location>
    </subcellularLocation>
</comment>
<evidence type="ECO:0000256" key="14">
    <source>
        <dbReference type="ARBA" id="ARBA00023004"/>
    </source>
</evidence>
<evidence type="ECO:0000256" key="12">
    <source>
        <dbReference type="ARBA" id="ARBA00022777"/>
    </source>
</evidence>
<evidence type="ECO:0000256" key="15">
    <source>
        <dbReference type="ARBA" id="ARBA00023012"/>
    </source>
</evidence>
<reference evidence="22" key="1">
    <citation type="submission" date="2023-03" db="EMBL/GenBank/DDBJ databases">
        <title>Andean soil-derived lignocellulolytic bacterial consortium as a source of novel taxa and putative plastic-active enzymes.</title>
        <authorList>
            <person name="Diaz-Garcia L."/>
            <person name="Chuvochina M."/>
            <person name="Feuerriegel G."/>
            <person name="Bunk B."/>
            <person name="Sproer C."/>
            <person name="Streit W.R."/>
            <person name="Rodriguez L.M."/>
            <person name="Overmann J."/>
            <person name="Jimenez D.J."/>
        </authorList>
    </citation>
    <scope>NUCLEOTIDE SEQUENCE</scope>
    <source>
        <strain evidence="22">MAG 7</strain>
    </source>
</reference>
<proteinExistence type="predicted"/>
<keyword evidence="14" id="KW-0408">Iron</keyword>
<gene>
    <name evidence="22" type="ORF">P0Y53_24275</name>
</gene>
<evidence type="ECO:0000256" key="11">
    <source>
        <dbReference type="ARBA" id="ARBA00022692"/>
    </source>
</evidence>
<dbReference type="SMART" id="SM00028">
    <property type="entry name" value="TPR"/>
    <property type="match status" value="5"/>
</dbReference>
<feature type="transmembrane region" description="Helical" evidence="20">
    <location>
        <begin position="388"/>
        <end position="408"/>
    </location>
</feature>
<name>A0AAJ6BH76_9BACT</name>
<evidence type="ECO:0000256" key="3">
    <source>
        <dbReference type="ARBA" id="ARBA00004496"/>
    </source>
</evidence>
<evidence type="ECO:0000256" key="5">
    <source>
        <dbReference type="ARBA" id="ARBA00012438"/>
    </source>
</evidence>
<evidence type="ECO:0000256" key="20">
    <source>
        <dbReference type="SAM" id="Phobius"/>
    </source>
</evidence>
<keyword evidence="7" id="KW-1003">Cell membrane</keyword>
<dbReference type="PRINTS" id="PR00344">
    <property type="entry name" value="BCTRLSENSOR"/>
</dbReference>
<dbReference type="Pfam" id="PF13424">
    <property type="entry name" value="TPR_12"/>
    <property type="match status" value="1"/>
</dbReference>
<dbReference type="PANTHER" id="PTHR24421:SF37">
    <property type="entry name" value="SENSOR HISTIDINE KINASE NARS"/>
    <property type="match status" value="1"/>
</dbReference>
<dbReference type="Gene3D" id="1.20.5.1930">
    <property type="match status" value="1"/>
</dbReference>
<keyword evidence="17 20" id="KW-0472">Membrane</keyword>